<evidence type="ECO:0000313" key="1">
    <source>
        <dbReference type="EMBL" id="CAG9330100.1"/>
    </source>
</evidence>
<proteinExistence type="predicted"/>
<comment type="caution">
    <text evidence="1">The sequence shown here is derived from an EMBL/GenBank/DDBJ whole genome shotgun (WGS) entry which is preliminary data.</text>
</comment>
<keyword evidence="2" id="KW-1185">Reference proteome</keyword>
<name>A0AAU9JYA1_9CILI</name>
<gene>
    <name evidence="1" type="ORF">BSTOLATCC_MIC50209</name>
</gene>
<evidence type="ECO:0000313" key="2">
    <source>
        <dbReference type="Proteomes" id="UP001162131"/>
    </source>
</evidence>
<sequence length="97" mass="11276">MLDLVLFLQCRIQGLFAFWKEFLKIRTEWNKIGEKSKGESLGSSEASFLAELETLIAAKLNLMLSCLNWSSGSIDCWKPLFPSQILYLVLIFRIYFY</sequence>
<accession>A0AAU9JYA1</accession>
<protein>
    <submittedName>
        <fullName evidence="1">Uncharacterized protein</fullName>
    </submittedName>
</protein>
<reference evidence="1" key="1">
    <citation type="submission" date="2021-09" db="EMBL/GenBank/DDBJ databases">
        <authorList>
            <consortium name="AG Swart"/>
            <person name="Singh M."/>
            <person name="Singh A."/>
            <person name="Seah K."/>
            <person name="Emmerich C."/>
        </authorList>
    </citation>
    <scope>NUCLEOTIDE SEQUENCE</scope>
    <source>
        <strain evidence="1">ATCC30299</strain>
    </source>
</reference>
<dbReference type="Proteomes" id="UP001162131">
    <property type="component" value="Unassembled WGS sequence"/>
</dbReference>
<organism evidence="1 2">
    <name type="scientific">Blepharisma stoltei</name>
    <dbReference type="NCBI Taxonomy" id="1481888"/>
    <lineage>
        <taxon>Eukaryota</taxon>
        <taxon>Sar</taxon>
        <taxon>Alveolata</taxon>
        <taxon>Ciliophora</taxon>
        <taxon>Postciliodesmatophora</taxon>
        <taxon>Heterotrichea</taxon>
        <taxon>Heterotrichida</taxon>
        <taxon>Blepharismidae</taxon>
        <taxon>Blepharisma</taxon>
    </lineage>
</organism>
<dbReference type="EMBL" id="CAJZBQ010000050">
    <property type="protein sequence ID" value="CAG9330100.1"/>
    <property type="molecule type" value="Genomic_DNA"/>
</dbReference>
<dbReference type="AlphaFoldDB" id="A0AAU9JYA1"/>